<keyword evidence="1" id="KW-1133">Transmembrane helix</keyword>
<protein>
    <submittedName>
        <fullName evidence="2">Uncharacterized protein</fullName>
    </submittedName>
</protein>
<dbReference type="Proteomes" id="UP001428341">
    <property type="component" value="Unassembled WGS sequence"/>
</dbReference>
<accession>A0AAP0M1Y4</accession>
<evidence type="ECO:0000313" key="2">
    <source>
        <dbReference type="EMBL" id="KAK9188204.1"/>
    </source>
</evidence>
<dbReference type="AlphaFoldDB" id="A0AAP0M1Y4"/>
<feature type="transmembrane region" description="Helical" evidence="1">
    <location>
        <begin position="21"/>
        <end position="38"/>
    </location>
</feature>
<reference evidence="2 3" key="1">
    <citation type="submission" date="2024-05" db="EMBL/GenBank/DDBJ databases">
        <title>Haplotype-resolved chromosome-level genome assembly of Huyou (Citrus changshanensis).</title>
        <authorList>
            <person name="Miao C."/>
            <person name="Chen W."/>
            <person name="Wu Y."/>
            <person name="Wang L."/>
            <person name="Zhao S."/>
            <person name="Grierson D."/>
            <person name="Xu C."/>
            <person name="Chen K."/>
        </authorList>
    </citation>
    <scope>NUCLEOTIDE SEQUENCE [LARGE SCALE GENOMIC DNA]</scope>
    <source>
        <strain evidence="2">01-14</strain>
        <tissue evidence="2">Leaf</tissue>
    </source>
</reference>
<evidence type="ECO:0000256" key="1">
    <source>
        <dbReference type="SAM" id="Phobius"/>
    </source>
</evidence>
<gene>
    <name evidence="2" type="ORF">WN944_019604</name>
</gene>
<comment type="caution">
    <text evidence="2">The sequence shown here is derived from an EMBL/GenBank/DDBJ whole genome shotgun (WGS) entry which is preliminary data.</text>
</comment>
<proteinExistence type="predicted"/>
<evidence type="ECO:0000313" key="3">
    <source>
        <dbReference type="Proteomes" id="UP001428341"/>
    </source>
</evidence>
<keyword evidence="3" id="KW-1185">Reference proteome</keyword>
<keyword evidence="1" id="KW-0472">Membrane</keyword>
<dbReference type="EMBL" id="JBCGBO010000007">
    <property type="protein sequence ID" value="KAK9188204.1"/>
    <property type="molecule type" value="Genomic_DNA"/>
</dbReference>
<sequence>MHISMILKYKLKRRESGCDSIAVPITAAFLSFICLVAGKQGTMSKIQQTIHIRMAPDMQMHKRRVQDHHMSSILVKPFLHKLEFTIIEKLQCLGAKTRPGYRTTVIKVQKSEKYLIFRQLQPCTLVNNYFV</sequence>
<organism evidence="2 3">
    <name type="scientific">Citrus x changshan-huyou</name>
    <dbReference type="NCBI Taxonomy" id="2935761"/>
    <lineage>
        <taxon>Eukaryota</taxon>
        <taxon>Viridiplantae</taxon>
        <taxon>Streptophyta</taxon>
        <taxon>Embryophyta</taxon>
        <taxon>Tracheophyta</taxon>
        <taxon>Spermatophyta</taxon>
        <taxon>Magnoliopsida</taxon>
        <taxon>eudicotyledons</taxon>
        <taxon>Gunneridae</taxon>
        <taxon>Pentapetalae</taxon>
        <taxon>rosids</taxon>
        <taxon>malvids</taxon>
        <taxon>Sapindales</taxon>
        <taxon>Rutaceae</taxon>
        <taxon>Aurantioideae</taxon>
        <taxon>Citrus</taxon>
    </lineage>
</organism>
<name>A0AAP0M1Y4_9ROSI</name>
<keyword evidence="1" id="KW-0812">Transmembrane</keyword>